<protein>
    <recommendedName>
        <fullName evidence="2">Dynein heavy chain hydrolytic ATP-binding dynein motor region domain-containing protein</fullName>
    </recommendedName>
</protein>
<dbReference type="PANTHER" id="PTHR46532:SF4">
    <property type="entry name" value="AAA+ ATPASE DOMAIN-CONTAINING PROTEIN"/>
    <property type="match status" value="1"/>
</dbReference>
<comment type="caution">
    <text evidence="3">The sequence shown here is derived from an EMBL/GenBank/DDBJ whole genome shotgun (WGS) entry which is preliminary data.</text>
</comment>
<dbReference type="GO" id="GO:0007018">
    <property type="term" value="P:microtubule-based movement"/>
    <property type="evidence" value="ECO:0007669"/>
    <property type="project" value="InterPro"/>
</dbReference>
<feature type="domain" description="Dynein heavy chain hydrolytic ATP-binding dynein motor region" evidence="2">
    <location>
        <begin position="71"/>
        <end position="98"/>
    </location>
</feature>
<dbReference type="GO" id="GO:0005858">
    <property type="term" value="C:axonemal dynein complex"/>
    <property type="evidence" value="ECO:0007669"/>
    <property type="project" value="TreeGrafter"/>
</dbReference>
<dbReference type="GO" id="GO:0005524">
    <property type="term" value="F:ATP binding"/>
    <property type="evidence" value="ECO:0007669"/>
    <property type="project" value="InterPro"/>
</dbReference>
<dbReference type="Gene3D" id="1.10.8.710">
    <property type="match status" value="1"/>
</dbReference>
<dbReference type="InterPro" id="IPR035699">
    <property type="entry name" value="AAA_6"/>
</dbReference>
<dbReference type="Gene3D" id="3.40.50.300">
    <property type="entry name" value="P-loop containing nucleotide triphosphate hydrolases"/>
    <property type="match status" value="2"/>
</dbReference>
<comment type="similarity">
    <text evidence="1">Belongs to the dynein heavy chain family.</text>
</comment>
<dbReference type="InterPro" id="IPR027417">
    <property type="entry name" value="P-loop_NTPase"/>
</dbReference>
<evidence type="ECO:0000313" key="4">
    <source>
        <dbReference type="Proteomes" id="UP000322899"/>
    </source>
</evidence>
<evidence type="ECO:0000256" key="1">
    <source>
        <dbReference type="ARBA" id="ARBA00008887"/>
    </source>
</evidence>
<evidence type="ECO:0000259" key="2">
    <source>
        <dbReference type="Pfam" id="PF12774"/>
    </source>
</evidence>
<name>A0A5A8D545_CAFRO</name>
<accession>A0A5A8D545</accession>
<dbReference type="Proteomes" id="UP000322899">
    <property type="component" value="Unassembled WGS sequence"/>
</dbReference>
<dbReference type="OrthoDB" id="424310at2759"/>
<evidence type="ECO:0000313" key="3">
    <source>
        <dbReference type="EMBL" id="KAA0160039.1"/>
    </source>
</evidence>
<gene>
    <name evidence="3" type="ORF">FNF27_08271</name>
</gene>
<proteinExistence type="inferred from homology"/>
<dbReference type="InterPro" id="IPR026983">
    <property type="entry name" value="DHC"/>
</dbReference>
<reference evidence="3 4" key="1">
    <citation type="submission" date="2019-07" db="EMBL/GenBank/DDBJ databases">
        <title>Genomes of Cafeteria roenbergensis.</title>
        <authorList>
            <person name="Fischer M.G."/>
            <person name="Hackl T."/>
            <person name="Roman M."/>
        </authorList>
    </citation>
    <scope>NUCLEOTIDE SEQUENCE [LARGE SCALE GENOMIC DNA]</scope>
    <source>
        <strain evidence="3 4">E4-10P</strain>
    </source>
</reference>
<dbReference type="InterPro" id="IPR043157">
    <property type="entry name" value="Dynein_AAA1S"/>
</dbReference>
<dbReference type="EMBL" id="VLTO01000161">
    <property type="protein sequence ID" value="KAA0160039.1"/>
    <property type="molecule type" value="Genomic_DNA"/>
</dbReference>
<feature type="domain" description="Dynein heavy chain hydrolytic ATP-binding dynein motor region" evidence="2">
    <location>
        <begin position="121"/>
        <end position="312"/>
    </location>
</feature>
<organism evidence="3 4">
    <name type="scientific">Cafeteria roenbergensis</name>
    <name type="common">Marine flagellate</name>
    <dbReference type="NCBI Taxonomy" id="33653"/>
    <lineage>
        <taxon>Eukaryota</taxon>
        <taxon>Sar</taxon>
        <taxon>Stramenopiles</taxon>
        <taxon>Bigyra</taxon>
        <taxon>Opalozoa</taxon>
        <taxon>Bicosoecida</taxon>
        <taxon>Cafeteriaceae</taxon>
        <taxon>Cafeteria</taxon>
    </lineage>
</organism>
<dbReference type="GO" id="GO:0045505">
    <property type="term" value="F:dynein intermediate chain binding"/>
    <property type="evidence" value="ECO:0007669"/>
    <property type="project" value="InterPro"/>
</dbReference>
<dbReference type="PANTHER" id="PTHR46532">
    <property type="entry name" value="MALE FERTILITY FACTOR KL5"/>
    <property type="match status" value="1"/>
</dbReference>
<dbReference type="GO" id="GO:0051959">
    <property type="term" value="F:dynein light intermediate chain binding"/>
    <property type="evidence" value="ECO:0007669"/>
    <property type="project" value="InterPro"/>
</dbReference>
<dbReference type="Pfam" id="PF12774">
    <property type="entry name" value="AAA_6"/>
    <property type="match status" value="2"/>
</dbReference>
<sequence>MNRTKIETLITMQVHQKDVLDELIEKRVYRPDELRVAQAGPLLLAGRRGDFVNSEGRFPYRRRGRGVRLPVEYLGVKERLVITPLTDRCYITLSQANGIRSEHQRREARQREGVRVPRRAGVRLNPVCGYFITMNPGYAGRQELPENLKALFRGVAMMVPDREINHQGQSSCAVGYSNFKLLARKFFICYTLCEQQLSKQKHYDFGLRNILSSAAHGRSTKRLSRDVKEEILLYRTLRDMNMSKLVAQDVPLFRSMLEDLFPAIKAPARQSFPELEGAIAEVCAEKASLQRLNPKAVAAAELYGHTDARSGDWVQGVFAAIWEKFNNSELPYTTWIVEDGPVDAIWIEDLNTVLDDNRILTLSNGDRSA</sequence>
<dbReference type="AlphaFoldDB" id="A0A5A8D545"/>